<dbReference type="AlphaFoldDB" id="A0A3S3UHV1"/>
<dbReference type="Gene3D" id="1.10.443.10">
    <property type="entry name" value="Intergrase catalytic core"/>
    <property type="match status" value="1"/>
</dbReference>
<dbReference type="InterPro" id="IPR013762">
    <property type="entry name" value="Integrase-like_cat_sf"/>
</dbReference>
<name>A0A3S3UHV1_9GAMM</name>
<dbReference type="SUPFAM" id="SSF56349">
    <property type="entry name" value="DNA breaking-rejoining enzymes"/>
    <property type="match status" value="1"/>
</dbReference>
<dbReference type="RefSeq" id="WP_128786598.1">
    <property type="nucleotide sequence ID" value="NZ_RJLM01000027.1"/>
</dbReference>
<evidence type="ECO:0000313" key="2">
    <source>
        <dbReference type="EMBL" id="RWX52801.1"/>
    </source>
</evidence>
<comment type="caution">
    <text evidence="2">The sequence shown here is derived from an EMBL/GenBank/DDBJ whole genome shotgun (WGS) entry which is preliminary data.</text>
</comment>
<reference evidence="2 3" key="1">
    <citation type="submission" date="2018-11" db="EMBL/GenBank/DDBJ databases">
        <title>Photobacterium sp. BEI247 sp. nov., a marine bacterium isolated from Yongle Blue Hole in the South China Sea.</title>
        <authorList>
            <person name="Wang X."/>
        </authorList>
    </citation>
    <scope>NUCLEOTIDE SEQUENCE [LARGE SCALE GENOMIC DNA]</scope>
    <source>
        <strain evidence="3">BEI247</strain>
    </source>
</reference>
<protein>
    <submittedName>
        <fullName evidence="2">Integrase</fullName>
    </submittedName>
</protein>
<dbReference type="GO" id="GO:0003677">
    <property type="term" value="F:DNA binding"/>
    <property type="evidence" value="ECO:0007669"/>
    <property type="project" value="InterPro"/>
</dbReference>
<keyword evidence="3" id="KW-1185">Reference proteome</keyword>
<proteinExistence type="predicted"/>
<dbReference type="OrthoDB" id="6725579at2"/>
<dbReference type="EMBL" id="RJLM01000027">
    <property type="protein sequence ID" value="RWX52801.1"/>
    <property type="molecule type" value="Genomic_DNA"/>
</dbReference>
<evidence type="ECO:0000256" key="1">
    <source>
        <dbReference type="ARBA" id="ARBA00023172"/>
    </source>
</evidence>
<keyword evidence="1" id="KW-0233">DNA recombination</keyword>
<accession>A0A3S3UHV1</accession>
<dbReference type="GO" id="GO:0015074">
    <property type="term" value="P:DNA integration"/>
    <property type="evidence" value="ECO:0007669"/>
    <property type="project" value="InterPro"/>
</dbReference>
<dbReference type="Proteomes" id="UP000287563">
    <property type="component" value="Unassembled WGS sequence"/>
</dbReference>
<dbReference type="InterPro" id="IPR011010">
    <property type="entry name" value="DNA_brk_join_enz"/>
</dbReference>
<organism evidence="2 3">
    <name type="scientific">Photobacterium chitinilyticum</name>
    <dbReference type="NCBI Taxonomy" id="2485123"/>
    <lineage>
        <taxon>Bacteria</taxon>
        <taxon>Pseudomonadati</taxon>
        <taxon>Pseudomonadota</taxon>
        <taxon>Gammaproteobacteria</taxon>
        <taxon>Vibrionales</taxon>
        <taxon>Vibrionaceae</taxon>
        <taxon>Photobacterium</taxon>
    </lineage>
</organism>
<evidence type="ECO:0000313" key="3">
    <source>
        <dbReference type="Proteomes" id="UP000287563"/>
    </source>
</evidence>
<gene>
    <name evidence="2" type="ORF">EDI28_25290</name>
</gene>
<dbReference type="GO" id="GO:0006310">
    <property type="term" value="P:DNA recombination"/>
    <property type="evidence" value="ECO:0007669"/>
    <property type="project" value="UniProtKB-KW"/>
</dbReference>
<sequence>MSNVFTFTPQHELEHEKNLQEFIEQSRKLPPLNDKYDYDSNYWAGVGNFTNFGVSNQDRDPANVFDASLLPFAKAYVVYGKSTKAGLSVKFYALKAINVVCVKQYGFVDITKLTIGDFDQAAKIARESIGAGAAYQAGRGLNNLLKFLIENKMVSPFTWKSPIKKPADNATGDEADEHRQKKMPDENALMALAKISAAKTEDLSPRDVFTTSTMTLLFSAPARGSEPLYLRADCLHSEKMKANRAMELGLAKEDIELLLQKQPSDGSDDTPSRFNYDDEITLKGLRWYSGKSYGHENKWLPTVMIDSVMTAVERLKAQSAEARAFAKMLEESPDFPRHPLCPDVPEDKPLTMDEAALALGMDLSAYDTKKKKDSRRNPLLKRKGIERKDYVVSLRDLNKIVRRDLPEGFPFIPFKKGEGKVKLKWSDALYAGFANALAAQKSTCQTELVMPTINTLNEDLAPTKKKSRTTDKSLQNTLSVFQRWGCGDLVLTSHQLRHMLDTMAAVNGMDGEMRAKWAQRSDPKHNRYYNHTTPEEYGADFIEDRENELATQEKASTTQIQIQVATPRTIQELNTKASLTAHTTEFGMCVTSYLSEPCTKYRDCVNCNEHVCTKGDDGKCERIRQRLAREKKLLKQDKKAVDDGVQGAEQWYQRRKLTTERCEQLLEMMEDPNIEDGALIKLANVEDVTQLDRALEANGKKRLPEIVNFKRVQSVSVEALIGKADVELPEMDDSVFDDLDDLDELDYMMEEEG</sequence>